<dbReference type="EMBL" id="BMNR01000007">
    <property type="protein sequence ID" value="GGK31678.1"/>
    <property type="molecule type" value="Genomic_DNA"/>
</dbReference>
<dbReference type="RefSeq" id="WP_188654194.1">
    <property type="nucleotide sequence ID" value="NZ_BMNR01000007.1"/>
</dbReference>
<dbReference type="SUPFAM" id="SSF101898">
    <property type="entry name" value="NHL repeat"/>
    <property type="match status" value="1"/>
</dbReference>
<keyword evidence="1" id="KW-0732">Signal</keyword>
<reference evidence="2" key="2">
    <citation type="submission" date="2020-09" db="EMBL/GenBank/DDBJ databases">
        <authorList>
            <person name="Sun Q."/>
            <person name="Ohkuma M."/>
        </authorList>
    </citation>
    <scope>NUCLEOTIDE SEQUENCE</scope>
    <source>
        <strain evidence="2">JCM 12862</strain>
    </source>
</reference>
<dbReference type="PANTHER" id="PTHR47572:SF4">
    <property type="entry name" value="LACTONASE DRP35"/>
    <property type="match status" value="1"/>
</dbReference>
<evidence type="ECO:0008006" key="4">
    <source>
        <dbReference type="Google" id="ProtNLM"/>
    </source>
</evidence>
<evidence type="ECO:0000313" key="2">
    <source>
        <dbReference type="EMBL" id="GGK31678.1"/>
    </source>
</evidence>
<evidence type="ECO:0000313" key="3">
    <source>
        <dbReference type="Proteomes" id="UP000612329"/>
    </source>
</evidence>
<dbReference type="InterPro" id="IPR051262">
    <property type="entry name" value="SMP-30/CGR1_Lactonase"/>
</dbReference>
<reference evidence="2" key="1">
    <citation type="journal article" date="2014" name="Int. J. Syst. Evol. Microbiol.">
        <title>Complete genome sequence of Corynebacterium casei LMG S-19264T (=DSM 44701T), isolated from a smear-ripened cheese.</title>
        <authorList>
            <consortium name="US DOE Joint Genome Institute (JGI-PGF)"/>
            <person name="Walter F."/>
            <person name="Albersmeier A."/>
            <person name="Kalinowski J."/>
            <person name="Ruckert C."/>
        </authorList>
    </citation>
    <scope>NUCLEOTIDE SEQUENCE</scope>
    <source>
        <strain evidence="2">JCM 12862</strain>
    </source>
</reference>
<proteinExistence type="predicted"/>
<keyword evidence="3" id="KW-1185">Reference proteome</keyword>
<feature type="chain" id="PRO_5035153361" description="SMP-30/Gluconolactonase/LRE-like region domain-containing protein" evidence="1">
    <location>
        <begin position="19"/>
        <end position="283"/>
    </location>
</feature>
<dbReference type="Proteomes" id="UP000612329">
    <property type="component" value="Unassembled WGS sequence"/>
</dbReference>
<organism evidence="2 3">
    <name type="scientific">Yeosuana aromativorans</name>
    <dbReference type="NCBI Taxonomy" id="288019"/>
    <lineage>
        <taxon>Bacteria</taxon>
        <taxon>Pseudomonadati</taxon>
        <taxon>Bacteroidota</taxon>
        <taxon>Flavobacteriia</taxon>
        <taxon>Flavobacteriales</taxon>
        <taxon>Flavobacteriaceae</taxon>
        <taxon>Yeosuana</taxon>
    </lineage>
</organism>
<feature type="signal peptide" evidence="1">
    <location>
        <begin position="1"/>
        <end position="18"/>
    </location>
</feature>
<gene>
    <name evidence="2" type="ORF">GCM10007962_27600</name>
</gene>
<sequence>MRSIVVIIFLVSSSWVFSQSVSTLAKIEPNFGDGMIVTPKGDILVSGGYNKTKILKITKEGLVSTYIDSLPGPVGLGFDSKGNLYVANYTGNSISKITPTKEINEFAINLDGPAGLIVNDSDEILITLYGANFSGTGGKILKFKPDGSFMEITSENGLLDAIGIVLDDNKNLYVTNFLGGNLFKVDRNNQLEKVATIPNAKINQITYFNNYVYLPSPNLRKIFRFNISNGTIEHFAGTGADTIIDGPLLTSGFNMPNSCAIDVSRRILYILEHKKGLIRKIKL</sequence>
<accession>A0A8J3BM84</accession>
<comment type="caution">
    <text evidence="2">The sequence shown here is derived from an EMBL/GenBank/DDBJ whole genome shotgun (WGS) entry which is preliminary data.</text>
</comment>
<protein>
    <recommendedName>
        <fullName evidence="4">SMP-30/Gluconolactonase/LRE-like region domain-containing protein</fullName>
    </recommendedName>
</protein>
<evidence type="ECO:0000256" key="1">
    <source>
        <dbReference type="SAM" id="SignalP"/>
    </source>
</evidence>
<dbReference type="InterPro" id="IPR011042">
    <property type="entry name" value="6-blade_b-propeller_TolB-like"/>
</dbReference>
<dbReference type="AlphaFoldDB" id="A0A8J3BM84"/>
<dbReference type="PANTHER" id="PTHR47572">
    <property type="entry name" value="LIPOPROTEIN-RELATED"/>
    <property type="match status" value="1"/>
</dbReference>
<name>A0A8J3BM84_9FLAO</name>
<dbReference type="Gene3D" id="2.120.10.30">
    <property type="entry name" value="TolB, C-terminal domain"/>
    <property type="match status" value="2"/>
</dbReference>